<dbReference type="RefSeq" id="WP_397726205.1">
    <property type="nucleotide sequence ID" value="NZ_AP035884.1"/>
</dbReference>
<protein>
    <submittedName>
        <fullName evidence="3">3-oxoacyl-[acyl-carrier-protein] reductase</fullName>
    </submittedName>
</protein>
<accession>A0AB33KGR7</accession>
<evidence type="ECO:0000256" key="1">
    <source>
        <dbReference type="ARBA" id="ARBA00006484"/>
    </source>
</evidence>
<dbReference type="PRINTS" id="PR00080">
    <property type="entry name" value="SDRFAMILY"/>
</dbReference>
<sequence length="262" mass="27685">MNLGLSNRTVLVTGASGGMGREIAAAFGAEGADVVIGYRSRPQDADTTAERVEKAGGRALTVSYDLSDPASARALVDSALAWTGRTDVLVNNAFRPFGFRPPEDRFEEVGDDWRDKVRDNVEGAIELTRLVAPSMREHGWGRIVHLSSSLVTEGVLETDAGRIGSEYYAAAKAALHGFSRSTAFGLGRDGDILSNVVVPGLTRTFRNEERMSGSFGVAERYAARAPLGRLLDAPEVARVVVFLASAANTAVTGQSIAVTGGA</sequence>
<dbReference type="AlphaFoldDB" id="A0AB33KGR7"/>
<evidence type="ECO:0000256" key="2">
    <source>
        <dbReference type="ARBA" id="ARBA00023002"/>
    </source>
</evidence>
<reference evidence="3" key="1">
    <citation type="submission" date="2024-07" db="EMBL/GenBank/DDBJ databases">
        <title>Complete genome sequences of cellulolytic bacteria, Kitasatospora sp. CMC57 and Streptomyces sp. CMC78, isolated from Japanese agricultural soil.</title>
        <authorList>
            <person name="Hashimoto T."/>
            <person name="Ito M."/>
            <person name="Iwamoto M."/>
            <person name="Fukahori D."/>
            <person name="Shoda T."/>
            <person name="Sakoda M."/>
            <person name="Morohoshi T."/>
            <person name="Mitsuboshi M."/>
            <person name="Nishizawa T."/>
        </authorList>
    </citation>
    <scope>NUCLEOTIDE SEQUENCE</scope>
    <source>
        <strain evidence="3">CMC78</strain>
    </source>
</reference>
<dbReference type="SUPFAM" id="SSF51735">
    <property type="entry name" value="NAD(P)-binding Rossmann-fold domains"/>
    <property type="match status" value="1"/>
</dbReference>
<comment type="similarity">
    <text evidence="1">Belongs to the short-chain dehydrogenases/reductases (SDR) family.</text>
</comment>
<keyword evidence="2" id="KW-0560">Oxidoreductase</keyword>
<proteinExistence type="inferred from homology"/>
<name>A0AB33KGR7_9ACTN</name>
<dbReference type="Pfam" id="PF13561">
    <property type="entry name" value="adh_short_C2"/>
    <property type="match status" value="1"/>
</dbReference>
<dbReference type="FunFam" id="3.40.50.720:FF:000084">
    <property type="entry name" value="Short-chain dehydrogenase reductase"/>
    <property type="match status" value="1"/>
</dbReference>
<dbReference type="PROSITE" id="PS00061">
    <property type="entry name" value="ADH_SHORT"/>
    <property type="match status" value="1"/>
</dbReference>
<dbReference type="PRINTS" id="PR00081">
    <property type="entry name" value="GDHRDH"/>
</dbReference>
<dbReference type="InterPro" id="IPR036291">
    <property type="entry name" value="NAD(P)-bd_dom_sf"/>
</dbReference>
<dbReference type="EMBL" id="AP035884">
    <property type="protein sequence ID" value="BFP53216.1"/>
    <property type="molecule type" value="Genomic_DNA"/>
</dbReference>
<dbReference type="PANTHER" id="PTHR42879">
    <property type="entry name" value="3-OXOACYL-(ACYL-CARRIER-PROTEIN) REDUCTASE"/>
    <property type="match status" value="1"/>
</dbReference>
<dbReference type="Gene3D" id="3.40.50.720">
    <property type="entry name" value="NAD(P)-binding Rossmann-like Domain"/>
    <property type="match status" value="1"/>
</dbReference>
<dbReference type="GO" id="GO:0016491">
    <property type="term" value="F:oxidoreductase activity"/>
    <property type="evidence" value="ECO:0007669"/>
    <property type="project" value="UniProtKB-KW"/>
</dbReference>
<evidence type="ECO:0000313" key="3">
    <source>
        <dbReference type="EMBL" id="BFP53216.1"/>
    </source>
</evidence>
<organism evidence="3">
    <name type="scientific">Streptomyces sp. CMC78</name>
    <dbReference type="NCBI Taxonomy" id="3231512"/>
    <lineage>
        <taxon>Bacteria</taxon>
        <taxon>Bacillati</taxon>
        <taxon>Actinomycetota</taxon>
        <taxon>Actinomycetes</taxon>
        <taxon>Kitasatosporales</taxon>
        <taxon>Streptomycetaceae</taxon>
        <taxon>Streptomyces</taxon>
    </lineage>
</organism>
<dbReference type="InterPro" id="IPR050259">
    <property type="entry name" value="SDR"/>
</dbReference>
<dbReference type="KEGG" id="stcm:SCMC78_30230"/>
<gene>
    <name evidence="3" type="primary">fabG_3</name>
    <name evidence="3" type="ORF">SCMC78_30230</name>
</gene>
<dbReference type="InterPro" id="IPR002347">
    <property type="entry name" value="SDR_fam"/>
</dbReference>
<dbReference type="CDD" id="cd05233">
    <property type="entry name" value="SDR_c"/>
    <property type="match status" value="1"/>
</dbReference>
<dbReference type="InterPro" id="IPR020904">
    <property type="entry name" value="Sc_DH/Rdtase_CS"/>
</dbReference>
<dbReference type="GO" id="GO:0032787">
    <property type="term" value="P:monocarboxylic acid metabolic process"/>
    <property type="evidence" value="ECO:0007669"/>
    <property type="project" value="UniProtKB-ARBA"/>
</dbReference>